<comment type="caution">
    <text evidence="3">The sequence shown here is derived from an EMBL/GenBank/DDBJ whole genome shotgun (WGS) entry which is preliminary data.</text>
</comment>
<dbReference type="PROSITE" id="PS51257">
    <property type="entry name" value="PROKAR_LIPOPROTEIN"/>
    <property type="match status" value="1"/>
</dbReference>
<evidence type="ECO:0008006" key="5">
    <source>
        <dbReference type="Google" id="ProtNLM"/>
    </source>
</evidence>
<dbReference type="Proteomes" id="UP000530928">
    <property type="component" value="Unassembled WGS sequence"/>
</dbReference>
<gene>
    <name evidence="3" type="ORF">HNR30_007176</name>
</gene>
<evidence type="ECO:0000313" key="4">
    <source>
        <dbReference type="Proteomes" id="UP000530928"/>
    </source>
</evidence>
<feature type="chain" id="PRO_5031410905" description="DUF3558 domain-containing protein" evidence="2">
    <location>
        <begin position="24"/>
        <end position="220"/>
    </location>
</feature>
<dbReference type="AlphaFoldDB" id="A0A7W0CRE3"/>
<sequence>MRRTLVSKLIVLLVALLSMSLLAACEDFQIPGDRAEAAEPQKTAQAPKKSFCPKAGPITRSQLPSPADAERIATNPCVNVNGLVGLAVQNIPDSAVKTTFRAGIKSFAGKFLLAADAVNCAYENDHLAVAVYRDPEYTWSTGLVAVVRGDVQALAEDAICLLEKQLNPFDDFGAIAEDKPSPRFCADHESRTAQGYDFKILWIANSTTMCRNLAYSIRSA</sequence>
<keyword evidence="4" id="KW-1185">Reference proteome</keyword>
<evidence type="ECO:0000256" key="2">
    <source>
        <dbReference type="SAM" id="SignalP"/>
    </source>
</evidence>
<keyword evidence="2" id="KW-0732">Signal</keyword>
<feature type="signal peptide" evidence="2">
    <location>
        <begin position="1"/>
        <end position="23"/>
    </location>
</feature>
<protein>
    <recommendedName>
        <fullName evidence="5">DUF3558 domain-containing protein</fullName>
    </recommendedName>
</protein>
<dbReference type="EMBL" id="JACDUR010000007">
    <property type="protein sequence ID" value="MBA2895790.1"/>
    <property type="molecule type" value="Genomic_DNA"/>
</dbReference>
<organism evidence="3 4">
    <name type="scientific">Nonomuraea soli</name>
    <dbReference type="NCBI Taxonomy" id="1032476"/>
    <lineage>
        <taxon>Bacteria</taxon>
        <taxon>Bacillati</taxon>
        <taxon>Actinomycetota</taxon>
        <taxon>Actinomycetes</taxon>
        <taxon>Streptosporangiales</taxon>
        <taxon>Streptosporangiaceae</taxon>
        <taxon>Nonomuraea</taxon>
    </lineage>
</organism>
<reference evidence="3 4" key="1">
    <citation type="submission" date="2020-07" db="EMBL/GenBank/DDBJ databases">
        <title>Genomic Encyclopedia of Type Strains, Phase IV (KMG-IV): sequencing the most valuable type-strain genomes for metagenomic binning, comparative biology and taxonomic classification.</title>
        <authorList>
            <person name="Goeker M."/>
        </authorList>
    </citation>
    <scope>NUCLEOTIDE SEQUENCE [LARGE SCALE GENOMIC DNA]</scope>
    <source>
        <strain evidence="3 4">DSM 45533</strain>
    </source>
</reference>
<feature type="region of interest" description="Disordered" evidence="1">
    <location>
        <begin position="36"/>
        <end position="56"/>
    </location>
</feature>
<dbReference type="RefSeq" id="WP_181614487.1">
    <property type="nucleotide sequence ID" value="NZ_BAABAM010000011.1"/>
</dbReference>
<accession>A0A7W0CRE3</accession>
<evidence type="ECO:0000313" key="3">
    <source>
        <dbReference type="EMBL" id="MBA2895790.1"/>
    </source>
</evidence>
<name>A0A7W0CRE3_9ACTN</name>
<proteinExistence type="predicted"/>
<evidence type="ECO:0000256" key="1">
    <source>
        <dbReference type="SAM" id="MobiDB-lite"/>
    </source>
</evidence>